<dbReference type="InterPro" id="IPR041489">
    <property type="entry name" value="PDZ_6"/>
</dbReference>
<dbReference type="InterPro" id="IPR004447">
    <property type="entry name" value="Peptidase_S41A"/>
</dbReference>
<dbReference type="PROSITE" id="PS50106">
    <property type="entry name" value="PDZ"/>
    <property type="match status" value="1"/>
</dbReference>
<dbReference type="InterPro" id="IPR029045">
    <property type="entry name" value="ClpP/crotonase-like_dom_sf"/>
</dbReference>
<organism evidence="7 8">
    <name type="scientific">Anaerobium acetethylicum</name>
    <dbReference type="NCBI Taxonomy" id="1619234"/>
    <lineage>
        <taxon>Bacteria</taxon>
        <taxon>Bacillati</taxon>
        <taxon>Bacillota</taxon>
        <taxon>Clostridia</taxon>
        <taxon>Lachnospirales</taxon>
        <taxon>Lachnospiraceae</taxon>
        <taxon>Anaerobium</taxon>
    </lineage>
</organism>
<feature type="domain" description="PDZ" evidence="6">
    <location>
        <begin position="109"/>
        <end position="193"/>
    </location>
</feature>
<comment type="similarity">
    <text evidence="1 5">Belongs to the peptidase S41A family.</text>
</comment>
<dbReference type="GO" id="GO:0007165">
    <property type="term" value="P:signal transduction"/>
    <property type="evidence" value="ECO:0007669"/>
    <property type="project" value="TreeGrafter"/>
</dbReference>
<dbReference type="GO" id="GO:0008236">
    <property type="term" value="F:serine-type peptidase activity"/>
    <property type="evidence" value="ECO:0007669"/>
    <property type="project" value="UniProtKB-KW"/>
</dbReference>
<dbReference type="Gene3D" id="3.90.226.10">
    <property type="entry name" value="2-enoyl-CoA Hydratase, Chain A, domain 1"/>
    <property type="match status" value="1"/>
</dbReference>
<evidence type="ECO:0000256" key="1">
    <source>
        <dbReference type="ARBA" id="ARBA00009179"/>
    </source>
</evidence>
<keyword evidence="2 5" id="KW-0645">Protease</keyword>
<dbReference type="PANTHER" id="PTHR32060">
    <property type="entry name" value="TAIL-SPECIFIC PROTEASE"/>
    <property type="match status" value="1"/>
</dbReference>
<dbReference type="Gene3D" id="3.30.750.44">
    <property type="match status" value="1"/>
</dbReference>
<dbReference type="SUPFAM" id="SSF52096">
    <property type="entry name" value="ClpP/crotonase"/>
    <property type="match status" value="1"/>
</dbReference>
<evidence type="ECO:0000259" key="6">
    <source>
        <dbReference type="PROSITE" id="PS50106"/>
    </source>
</evidence>
<proteinExistence type="inferred from homology"/>
<dbReference type="RefSeq" id="WP_091230252.1">
    <property type="nucleotide sequence ID" value="NZ_FMKA01000002.1"/>
</dbReference>
<dbReference type="EMBL" id="FMKA01000002">
    <property type="protein sequence ID" value="SCP95689.1"/>
    <property type="molecule type" value="Genomic_DNA"/>
</dbReference>
<dbReference type="CDD" id="cd07560">
    <property type="entry name" value="Peptidase_S41_CPP"/>
    <property type="match status" value="1"/>
</dbReference>
<evidence type="ECO:0000256" key="5">
    <source>
        <dbReference type="RuleBase" id="RU004404"/>
    </source>
</evidence>
<dbReference type="Gene3D" id="2.30.42.10">
    <property type="match status" value="1"/>
</dbReference>
<dbReference type="CDD" id="cd06782">
    <property type="entry name" value="cpPDZ_CPP-like"/>
    <property type="match status" value="1"/>
</dbReference>
<evidence type="ECO:0000313" key="7">
    <source>
        <dbReference type="EMBL" id="SCP95689.1"/>
    </source>
</evidence>
<dbReference type="PANTHER" id="PTHR32060:SF30">
    <property type="entry name" value="CARBOXY-TERMINAL PROCESSING PROTEASE CTPA"/>
    <property type="match status" value="1"/>
</dbReference>
<dbReference type="OrthoDB" id="9812068at2"/>
<reference evidence="7 8" key="1">
    <citation type="submission" date="2016-09" db="EMBL/GenBank/DDBJ databases">
        <authorList>
            <person name="Capua I."/>
            <person name="De Benedictis P."/>
            <person name="Joannis T."/>
            <person name="Lombin L.H."/>
            <person name="Cattoli G."/>
        </authorList>
    </citation>
    <scope>NUCLEOTIDE SEQUENCE [LARGE SCALE GENOMIC DNA]</scope>
    <source>
        <strain evidence="7 8">GluBS11</strain>
    </source>
</reference>
<accession>A0A1D3TQ95</accession>
<protein>
    <submittedName>
        <fullName evidence="7">Carboxyl-terminal processing protease</fullName>
    </submittedName>
</protein>
<dbReference type="InterPro" id="IPR055210">
    <property type="entry name" value="CtpA/B_N"/>
</dbReference>
<dbReference type="AlphaFoldDB" id="A0A1D3TQ95"/>
<dbReference type="FunFam" id="2.30.42.10:FF:000063">
    <property type="entry name" value="Peptidase, S41 family"/>
    <property type="match status" value="1"/>
</dbReference>
<dbReference type="InterPro" id="IPR001478">
    <property type="entry name" value="PDZ"/>
</dbReference>
<keyword evidence="3 5" id="KW-0378">Hydrolase</keyword>
<sequence>MNEKHRFLKGFLAGFGAMLLLVIAGVSAVIFFNIQSITTWLRNASAVSTENAESVTSDSVISKADRIMSIIDANFLNEADEEQMIEGMYKGLVDGLEDPYSVYFDAEEYQSMMESTNGIYGGIGVTVSQDPETGIITLVKPFEGSPGMEAGILPGDILYKVNGEEVTGEDLSEVVAKIKGEEGTKVLLTIVREGEADYIDVEVVRRQIEVPTIASKMLENNIGYIQIVEFDEVTPDQFKEALSSLEKQGMKGLVVDLRDNPGGLLSAVNEILDQFLAKGLIVYTEDKNGKREEYLSDEEHQFNKPLAVLVNGNSASASEIFSGAIKDYGIGTLIGTTTFGKGIVQTVVDLGDGTAMKLTISKYYTPKGNNIHGIGIEPDIALELDDAVRQKAVITEEEDNQLQKALEVLNEKIK</sequence>
<evidence type="ECO:0000256" key="2">
    <source>
        <dbReference type="ARBA" id="ARBA00022670"/>
    </source>
</evidence>
<keyword evidence="4 5" id="KW-0720">Serine protease</keyword>
<dbReference type="Pfam" id="PF22694">
    <property type="entry name" value="CtpB_N-like"/>
    <property type="match status" value="1"/>
</dbReference>
<dbReference type="SMART" id="SM00228">
    <property type="entry name" value="PDZ"/>
    <property type="match status" value="1"/>
</dbReference>
<dbReference type="Pfam" id="PF03572">
    <property type="entry name" value="Peptidase_S41"/>
    <property type="match status" value="1"/>
</dbReference>
<dbReference type="Proteomes" id="UP000199315">
    <property type="component" value="Unassembled WGS sequence"/>
</dbReference>
<dbReference type="GO" id="GO:0030288">
    <property type="term" value="C:outer membrane-bounded periplasmic space"/>
    <property type="evidence" value="ECO:0007669"/>
    <property type="project" value="TreeGrafter"/>
</dbReference>
<dbReference type="Pfam" id="PF17820">
    <property type="entry name" value="PDZ_6"/>
    <property type="match status" value="1"/>
</dbReference>
<keyword evidence="8" id="KW-1185">Reference proteome</keyword>
<dbReference type="NCBIfam" id="TIGR00225">
    <property type="entry name" value="prc"/>
    <property type="match status" value="1"/>
</dbReference>
<dbReference type="SUPFAM" id="SSF50156">
    <property type="entry name" value="PDZ domain-like"/>
    <property type="match status" value="1"/>
</dbReference>
<dbReference type="GO" id="GO:0004175">
    <property type="term" value="F:endopeptidase activity"/>
    <property type="evidence" value="ECO:0007669"/>
    <property type="project" value="TreeGrafter"/>
</dbReference>
<dbReference type="STRING" id="1619234.SAMN05421730_1002123"/>
<gene>
    <name evidence="7" type="ORF">SAMN05421730_1002123</name>
</gene>
<dbReference type="SMART" id="SM00245">
    <property type="entry name" value="TSPc"/>
    <property type="match status" value="1"/>
</dbReference>
<evidence type="ECO:0000313" key="8">
    <source>
        <dbReference type="Proteomes" id="UP000199315"/>
    </source>
</evidence>
<evidence type="ECO:0000256" key="4">
    <source>
        <dbReference type="ARBA" id="ARBA00022825"/>
    </source>
</evidence>
<name>A0A1D3TQ95_9FIRM</name>
<dbReference type="GO" id="GO:0006508">
    <property type="term" value="P:proteolysis"/>
    <property type="evidence" value="ECO:0007669"/>
    <property type="project" value="UniProtKB-KW"/>
</dbReference>
<evidence type="ECO:0000256" key="3">
    <source>
        <dbReference type="ARBA" id="ARBA00022801"/>
    </source>
</evidence>
<dbReference type="InterPro" id="IPR036034">
    <property type="entry name" value="PDZ_sf"/>
</dbReference>
<dbReference type="InterPro" id="IPR005151">
    <property type="entry name" value="Tail-specific_protease"/>
</dbReference>